<evidence type="ECO:0000313" key="3">
    <source>
        <dbReference type="Proteomes" id="UP000653493"/>
    </source>
</evidence>
<comment type="caution">
    <text evidence="2">The sequence shown here is derived from an EMBL/GenBank/DDBJ whole genome shotgun (WGS) entry which is preliminary data.</text>
</comment>
<feature type="region of interest" description="Disordered" evidence="1">
    <location>
        <begin position="1"/>
        <end position="66"/>
    </location>
</feature>
<accession>A0A918GTT0</accession>
<evidence type="ECO:0000256" key="1">
    <source>
        <dbReference type="SAM" id="MobiDB-lite"/>
    </source>
</evidence>
<dbReference type="EMBL" id="BMSL01000022">
    <property type="protein sequence ID" value="GGS58243.1"/>
    <property type="molecule type" value="Genomic_DNA"/>
</dbReference>
<gene>
    <name evidence="2" type="ORF">GCM10010238_54360</name>
</gene>
<reference evidence="2" key="2">
    <citation type="submission" date="2020-09" db="EMBL/GenBank/DDBJ databases">
        <authorList>
            <person name="Sun Q."/>
            <person name="Ohkuma M."/>
        </authorList>
    </citation>
    <scope>NUCLEOTIDE SEQUENCE</scope>
    <source>
        <strain evidence="2">JCM 4234</strain>
    </source>
</reference>
<dbReference type="AlphaFoldDB" id="A0A918GTT0"/>
<evidence type="ECO:0000313" key="2">
    <source>
        <dbReference type="EMBL" id="GGS58243.1"/>
    </source>
</evidence>
<name>A0A918GTT0_STRGD</name>
<reference evidence="2" key="1">
    <citation type="journal article" date="2014" name="Int. J. Syst. Evol. Microbiol.">
        <title>Complete genome sequence of Corynebacterium casei LMG S-19264T (=DSM 44701T), isolated from a smear-ripened cheese.</title>
        <authorList>
            <consortium name="US DOE Joint Genome Institute (JGI-PGF)"/>
            <person name="Walter F."/>
            <person name="Albersmeier A."/>
            <person name="Kalinowski J."/>
            <person name="Ruckert C."/>
        </authorList>
    </citation>
    <scope>NUCLEOTIDE SEQUENCE</scope>
    <source>
        <strain evidence="2">JCM 4234</strain>
    </source>
</reference>
<sequence>MGVRRSPPLTGSRETPPGGVPRVRRRGLAVPPPPRPTHRSHGARNNPAAPPTTPEPPPAIPHAISP</sequence>
<organism evidence="2 3">
    <name type="scientific">Streptomyces griseoviridis</name>
    <dbReference type="NCBI Taxonomy" id="45398"/>
    <lineage>
        <taxon>Bacteria</taxon>
        <taxon>Bacillati</taxon>
        <taxon>Actinomycetota</taxon>
        <taxon>Actinomycetes</taxon>
        <taxon>Kitasatosporales</taxon>
        <taxon>Streptomycetaceae</taxon>
        <taxon>Streptomyces</taxon>
    </lineage>
</organism>
<keyword evidence="3" id="KW-1185">Reference proteome</keyword>
<proteinExistence type="predicted"/>
<protein>
    <submittedName>
        <fullName evidence="2">Uncharacterized protein</fullName>
    </submittedName>
</protein>
<dbReference type="Proteomes" id="UP000653493">
    <property type="component" value="Unassembled WGS sequence"/>
</dbReference>
<feature type="compositionally biased region" description="Pro residues" evidence="1">
    <location>
        <begin position="48"/>
        <end position="60"/>
    </location>
</feature>